<dbReference type="InterPro" id="IPR013362">
    <property type="entry name" value="Pilus_4_PilV"/>
</dbReference>
<dbReference type="RefSeq" id="WP_147891522.1">
    <property type="nucleotide sequence ID" value="NZ_VRTS01000004.1"/>
</dbReference>
<dbReference type="OrthoDB" id="5298127at2"/>
<reference evidence="2 3" key="1">
    <citation type="submission" date="2019-08" db="EMBL/GenBank/DDBJ databases">
        <authorList>
            <person name="Karlyshev A.V."/>
        </authorList>
    </citation>
    <scope>NUCLEOTIDE SEQUENCE [LARGE SCALE GENOMIC DNA]</scope>
    <source>
        <strain evidence="2 3">Alg18-2.2</strain>
    </source>
</reference>
<dbReference type="Pfam" id="PF07963">
    <property type="entry name" value="N_methyl"/>
    <property type="match status" value="1"/>
</dbReference>
<name>A0A5C8KR07_9GAMM</name>
<sequence>MNLLPPPGRTPVLPPGRQRGASLIEVLVAVIIMSVGLLGVAAMQSIALRNSQGSMERTQAVIQSYAMLDSMRANLTAARAGAYVMAETCSAPAPGNLVETDKSMWIASLLATVGPSACGAIQCGADDVCSIIVTWDDSRASGGDDEHSITTTSRL</sequence>
<dbReference type="NCBIfam" id="TIGR02523">
    <property type="entry name" value="type_IV_pilV"/>
    <property type="match status" value="1"/>
</dbReference>
<dbReference type="NCBIfam" id="TIGR02532">
    <property type="entry name" value="IV_pilin_GFxxxE"/>
    <property type="match status" value="1"/>
</dbReference>
<evidence type="ECO:0000313" key="2">
    <source>
        <dbReference type="EMBL" id="TXK62599.1"/>
    </source>
</evidence>
<dbReference type="Proteomes" id="UP000321248">
    <property type="component" value="Unassembled WGS sequence"/>
</dbReference>
<proteinExistence type="predicted"/>
<keyword evidence="3" id="KW-1185">Reference proteome</keyword>
<protein>
    <submittedName>
        <fullName evidence="2">Type IV pilus modification protein PilV</fullName>
    </submittedName>
</protein>
<gene>
    <name evidence="2" type="primary">pilV</name>
    <name evidence="2" type="ORF">FU658_07580</name>
</gene>
<organism evidence="2 3">
    <name type="scientific">Alkalisalibacterium limincola</name>
    <dbReference type="NCBI Taxonomy" id="2699169"/>
    <lineage>
        <taxon>Bacteria</taxon>
        <taxon>Pseudomonadati</taxon>
        <taxon>Pseudomonadota</taxon>
        <taxon>Gammaproteobacteria</taxon>
        <taxon>Lysobacterales</taxon>
        <taxon>Lysobacteraceae</taxon>
        <taxon>Alkalisalibacterium</taxon>
    </lineage>
</organism>
<keyword evidence="1" id="KW-1133">Transmembrane helix</keyword>
<keyword evidence="1" id="KW-0472">Membrane</keyword>
<dbReference type="InterPro" id="IPR012902">
    <property type="entry name" value="N_methyl_site"/>
</dbReference>
<dbReference type="AlphaFoldDB" id="A0A5C8KR07"/>
<feature type="transmembrane region" description="Helical" evidence="1">
    <location>
        <begin position="20"/>
        <end position="42"/>
    </location>
</feature>
<evidence type="ECO:0000256" key="1">
    <source>
        <dbReference type="SAM" id="Phobius"/>
    </source>
</evidence>
<accession>A0A5C8KR07</accession>
<dbReference type="EMBL" id="VRTS01000004">
    <property type="protein sequence ID" value="TXK62599.1"/>
    <property type="molecule type" value="Genomic_DNA"/>
</dbReference>
<keyword evidence="1" id="KW-0812">Transmembrane</keyword>
<comment type="caution">
    <text evidence="2">The sequence shown here is derived from an EMBL/GenBank/DDBJ whole genome shotgun (WGS) entry which is preliminary data.</text>
</comment>
<evidence type="ECO:0000313" key="3">
    <source>
        <dbReference type="Proteomes" id="UP000321248"/>
    </source>
</evidence>